<dbReference type="PANTHER" id="PTHR24567:SF74">
    <property type="entry name" value="HTH-TYPE TRANSCRIPTIONAL REGULATOR ARCR"/>
    <property type="match status" value="1"/>
</dbReference>
<dbReference type="AlphaFoldDB" id="A0A367ZN05"/>
<dbReference type="SMART" id="SM00100">
    <property type="entry name" value="cNMP"/>
    <property type="match status" value="1"/>
</dbReference>
<dbReference type="InterPro" id="IPR000595">
    <property type="entry name" value="cNMP-bd_dom"/>
</dbReference>
<dbReference type="SUPFAM" id="SSF55073">
    <property type="entry name" value="Nucleotide cyclase"/>
    <property type="match status" value="1"/>
</dbReference>
<dbReference type="InterPro" id="IPR050397">
    <property type="entry name" value="Env_Response_Regulators"/>
</dbReference>
<dbReference type="InterPro" id="IPR018490">
    <property type="entry name" value="cNMP-bd_dom_sf"/>
</dbReference>
<comment type="caution">
    <text evidence="3">The sequence shown here is derived from an EMBL/GenBank/DDBJ whole genome shotgun (WGS) entry which is preliminary data.</text>
</comment>
<sequence>MILIEKILFLKRISIFQSLSSQELRMIAEVLSDEEFAAGEVLFNEGEPGECMYLLVEGKISIYTGVPPKTKNLAVFEPGDFFGEMGLYDDKPRAASAMARENSRVLVLHKTDFCDLIAEYPPVALGIMKELNQRLRATNLKLTSFEGKFIDKATQLYTRDYFNDCLATEFLKAKKDALPLSFLVIRVVLGPMREPDPPAAFLIDQLLCDIGRILTLHQRPTDLVARFAQDKVAVLLAEASRTGAESFLRRVKRDIDKHQIIFTETRHLEIQIQFMIFNFPEDTQEREAMLSLLEKC</sequence>
<feature type="domain" description="GGDEF" evidence="2">
    <location>
        <begin position="180"/>
        <end position="296"/>
    </location>
</feature>
<dbReference type="GO" id="GO:0003700">
    <property type="term" value="F:DNA-binding transcription factor activity"/>
    <property type="evidence" value="ECO:0007669"/>
    <property type="project" value="TreeGrafter"/>
</dbReference>
<dbReference type="InterPro" id="IPR018488">
    <property type="entry name" value="cNMP-bd_CS"/>
</dbReference>
<evidence type="ECO:0000313" key="4">
    <source>
        <dbReference type="Proteomes" id="UP000252355"/>
    </source>
</evidence>
<dbReference type="PROSITE" id="PS50887">
    <property type="entry name" value="GGDEF"/>
    <property type="match status" value="1"/>
</dbReference>
<dbReference type="PROSITE" id="PS00889">
    <property type="entry name" value="CNMP_BINDING_2"/>
    <property type="match status" value="1"/>
</dbReference>
<dbReference type="GO" id="GO:0005829">
    <property type="term" value="C:cytosol"/>
    <property type="evidence" value="ECO:0007669"/>
    <property type="project" value="TreeGrafter"/>
</dbReference>
<dbReference type="PANTHER" id="PTHR24567">
    <property type="entry name" value="CRP FAMILY TRANSCRIPTIONAL REGULATORY PROTEIN"/>
    <property type="match status" value="1"/>
</dbReference>
<evidence type="ECO:0008006" key="5">
    <source>
        <dbReference type="Google" id="ProtNLM"/>
    </source>
</evidence>
<dbReference type="PRINTS" id="PR00103">
    <property type="entry name" value="CAMPKINASE"/>
</dbReference>
<gene>
    <name evidence="3" type="ORF">OZSIB_0253</name>
</gene>
<name>A0A367ZN05_9BACT</name>
<dbReference type="InterPro" id="IPR000160">
    <property type="entry name" value="GGDEF_dom"/>
</dbReference>
<accession>A0A367ZN05</accession>
<dbReference type="Gene3D" id="2.60.120.10">
    <property type="entry name" value="Jelly Rolls"/>
    <property type="match status" value="1"/>
</dbReference>
<reference evidence="3 4" key="1">
    <citation type="submission" date="2018-05" db="EMBL/GenBank/DDBJ databases">
        <title>A metagenomic window into the 2 km-deep terrestrial subsurface aquifer revealed taxonomically and functionally diverse microbial community comprising novel uncultured bacterial lineages.</title>
        <authorList>
            <person name="Kadnikov V.V."/>
            <person name="Mardanov A.V."/>
            <person name="Beletsky A.V."/>
            <person name="Banks D."/>
            <person name="Pimenov N.V."/>
            <person name="Frank Y.A."/>
            <person name="Karnachuk O.V."/>
            <person name="Ravin N.V."/>
        </authorList>
    </citation>
    <scope>NUCLEOTIDE SEQUENCE [LARGE SCALE GENOMIC DNA]</scope>
    <source>
        <strain evidence="3">BY5</strain>
    </source>
</reference>
<dbReference type="Gene3D" id="3.30.70.270">
    <property type="match status" value="1"/>
</dbReference>
<dbReference type="InterPro" id="IPR014710">
    <property type="entry name" value="RmlC-like_jellyroll"/>
</dbReference>
<dbReference type="PROSITE" id="PS50042">
    <property type="entry name" value="CNMP_BINDING_3"/>
    <property type="match status" value="1"/>
</dbReference>
<evidence type="ECO:0000313" key="3">
    <source>
        <dbReference type="EMBL" id="RCK79139.1"/>
    </source>
</evidence>
<organism evidence="3 4">
    <name type="scientific">Candidatus Ozemobacter sibiricus</name>
    <dbReference type="NCBI Taxonomy" id="2268124"/>
    <lineage>
        <taxon>Bacteria</taxon>
        <taxon>Candidatus Ozemobacteria</taxon>
        <taxon>Candidatus Ozemobacterales</taxon>
        <taxon>Candidatus Ozemobacteraceae</taxon>
        <taxon>Candidatus Ozemobacter</taxon>
    </lineage>
</organism>
<dbReference type="InterPro" id="IPR043128">
    <property type="entry name" value="Rev_trsase/Diguanyl_cyclase"/>
</dbReference>
<dbReference type="Proteomes" id="UP000252355">
    <property type="component" value="Unassembled WGS sequence"/>
</dbReference>
<evidence type="ECO:0000259" key="2">
    <source>
        <dbReference type="PROSITE" id="PS50887"/>
    </source>
</evidence>
<proteinExistence type="predicted"/>
<evidence type="ECO:0000259" key="1">
    <source>
        <dbReference type="PROSITE" id="PS50042"/>
    </source>
</evidence>
<feature type="domain" description="Cyclic nucleotide-binding" evidence="1">
    <location>
        <begin position="15"/>
        <end position="134"/>
    </location>
</feature>
<dbReference type="EMBL" id="QOQW01000015">
    <property type="protein sequence ID" value="RCK79139.1"/>
    <property type="molecule type" value="Genomic_DNA"/>
</dbReference>
<dbReference type="SUPFAM" id="SSF51206">
    <property type="entry name" value="cAMP-binding domain-like"/>
    <property type="match status" value="1"/>
</dbReference>
<dbReference type="InterPro" id="IPR029787">
    <property type="entry name" value="Nucleotide_cyclase"/>
</dbReference>
<dbReference type="Pfam" id="PF00027">
    <property type="entry name" value="cNMP_binding"/>
    <property type="match status" value="1"/>
</dbReference>
<dbReference type="Pfam" id="PF00990">
    <property type="entry name" value="GGDEF"/>
    <property type="match status" value="1"/>
</dbReference>
<dbReference type="CDD" id="cd00038">
    <property type="entry name" value="CAP_ED"/>
    <property type="match status" value="1"/>
</dbReference>
<protein>
    <recommendedName>
        <fullName evidence="5">Cyclic nucleotide-binding domain-containing protein</fullName>
    </recommendedName>
</protein>